<dbReference type="OrthoDB" id="9776369at2"/>
<dbReference type="Pfam" id="PF00005">
    <property type="entry name" value="ABC_tran"/>
    <property type="match status" value="1"/>
</dbReference>
<keyword evidence="3" id="KW-0547">Nucleotide-binding</keyword>
<dbReference type="GO" id="GO:0005524">
    <property type="term" value="F:ATP binding"/>
    <property type="evidence" value="ECO:0007669"/>
    <property type="project" value="UniProtKB-KW"/>
</dbReference>
<protein>
    <submittedName>
        <fullName evidence="7">Branched-chain amino acid ABC transporter, ATP-binding protein</fullName>
    </submittedName>
</protein>
<dbReference type="KEGG" id="ngg:RG540_CH26930"/>
<evidence type="ECO:0000256" key="4">
    <source>
        <dbReference type="ARBA" id="ARBA00022840"/>
    </source>
</evidence>
<dbReference type="PROSITE" id="PS50893">
    <property type="entry name" value="ABC_TRANSPORTER_2"/>
    <property type="match status" value="1"/>
</dbReference>
<dbReference type="PATRIC" id="fig|1028800.3.peg.2720"/>
<dbReference type="CDD" id="cd03224">
    <property type="entry name" value="ABC_TM1139_LivF_branched"/>
    <property type="match status" value="1"/>
</dbReference>
<accession>A0A068SSP8</accession>
<feature type="domain" description="ABC transporter" evidence="6">
    <location>
        <begin position="7"/>
        <end position="239"/>
    </location>
</feature>
<evidence type="ECO:0000313" key="8">
    <source>
        <dbReference type="Proteomes" id="UP000028181"/>
    </source>
</evidence>
<dbReference type="Proteomes" id="UP000028181">
    <property type="component" value="Chromosome I"/>
</dbReference>
<dbReference type="PANTHER" id="PTHR43820:SF2">
    <property type="entry name" value="ABC TRANSPORTER ATP-BINDING PROTEIN"/>
    <property type="match status" value="1"/>
</dbReference>
<dbReference type="AlphaFoldDB" id="A0A068SSP8"/>
<keyword evidence="5" id="KW-0029">Amino-acid transport</keyword>
<name>A0A068SSP8_NEOGA</name>
<evidence type="ECO:0000259" key="6">
    <source>
        <dbReference type="PROSITE" id="PS50893"/>
    </source>
</evidence>
<keyword evidence="2" id="KW-0813">Transport</keyword>
<dbReference type="InterPro" id="IPR003439">
    <property type="entry name" value="ABC_transporter-like_ATP-bd"/>
</dbReference>
<dbReference type="InterPro" id="IPR027417">
    <property type="entry name" value="P-loop_NTPase"/>
</dbReference>
<dbReference type="GeneID" id="24255624"/>
<evidence type="ECO:0000313" key="7">
    <source>
        <dbReference type="EMBL" id="CDN48859.1"/>
    </source>
</evidence>
<reference evidence="8" key="1">
    <citation type="journal article" date="2014" name="BMC Genomics">
        <title>Genome sequencing of two Neorhizobium galegae strains reveals a noeT gene responsible for the unusual acetylation of the nodulation factors.</title>
        <authorList>
            <person name="Osterman J."/>
            <person name="Marsh J."/>
            <person name="Laine P.K."/>
            <person name="Zeng Z."/>
            <person name="Alatalo E."/>
            <person name="Sullivan J.T."/>
            <person name="Young J.P."/>
            <person name="Thomas-Oates J."/>
            <person name="Paulin L."/>
            <person name="Lindstrom K."/>
        </authorList>
    </citation>
    <scope>NUCLEOTIDE SEQUENCE [LARGE SCALE GENOMIC DNA]</scope>
    <source>
        <strain evidence="8">HAMBI 540</strain>
    </source>
</reference>
<proteinExistence type="inferred from homology"/>
<evidence type="ECO:0000256" key="2">
    <source>
        <dbReference type="ARBA" id="ARBA00022448"/>
    </source>
</evidence>
<dbReference type="PROSITE" id="PS00211">
    <property type="entry name" value="ABC_TRANSPORTER_1"/>
    <property type="match status" value="1"/>
</dbReference>
<dbReference type="GO" id="GO:0015807">
    <property type="term" value="P:L-amino acid transport"/>
    <property type="evidence" value="ECO:0007669"/>
    <property type="project" value="TreeGrafter"/>
</dbReference>
<gene>
    <name evidence="7" type="ORF">RG540_CH26930</name>
</gene>
<dbReference type="InterPro" id="IPR017871">
    <property type="entry name" value="ABC_transporter-like_CS"/>
</dbReference>
<dbReference type="SMART" id="SM00382">
    <property type="entry name" value="AAA"/>
    <property type="match status" value="1"/>
</dbReference>
<dbReference type="Gene3D" id="3.40.50.300">
    <property type="entry name" value="P-loop containing nucleotide triphosphate hydrolases"/>
    <property type="match status" value="1"/>
</dbReference>
<dbReference type="HOGENOM" id="CLU_000604_1_2_5"/>
<dbReference type="GO" id="GO:0015658">
    <property type="term" value="F:branched-chain amino acid transmembrane transporter activity"/>
    <property type="evidence" value="ECO:0007669"/>
    <property type="project" value="TreeGrafter"/>
</dbReference>
<keyword evidence="4 7" id="KW-0067">ATP-binding</keyword>
<dbReference type="InterPro" id="IPR052156">
    <property type="entry name" value="BCAA_Transport_ATP-bd_LivF"/>
</dbReference>
<dbReference type="eggNOG" id="COG0410">
    <property type="taxonomic scope" value="Bacteria"/>
</dbReference>
<evidence type="ECO:0000256" key="3">
    <source>
        <dbReference type="ARBA" id="ARBA00022741"/>
    </source>
</evidence>
<organism evidence="7 8">
    <name type="scientific">Neorhizobium galegae bv. orientalis str. HAMBI 540</name>
    <dbReference type="NCBI Taxonomy" id="1028800"/>
    <lineage>
        <taxon>Bacteria</taxon>
        <taxon>Pseudomonadati</taxon>
        <taxon>Pseudomonadota</taxon>
        <taxon>Alphaproteobacteria</taxon>
        <taxon>Hyphomicrobiales</taxon>
        <taxon>Rhizobiaceae</taxon>
        <taxon>Rhizobium/Agrobacterium group</taxon>
        <taxon>Neorhizobium</taxon>
    </lineage>
</organism>
<dbReference type="GO" id="GO:0016887">
    <property type="term" value="F:ATP hydrolysis activity"/>
    <property type="evidence" value="ECO:0007669"/>
    <property type="project" value="InterPro"/>
</dbReference>
<dbReference type="InterPro" id="IPR003593">
    <property type="entry name" value="AAA+_ATPase"/>
</dbReference>
<keyword evidence="8" id="KW-1185">Reference proteome</keyword>
<sequence length="240" mass="25823">MPNNNALTLNAVNSFYGDSHILQDVSFNVTEGRVLALLGRNGAGKTTCMNTIAGLMKPRSGHVSVFGRSIEGATPEAICHSGIALVPQGRRVFKSLSVTENLVVAKRRPAPSGRVVWDVEDIFKVFPRLEERRSHPAGRLSGGEQQMLAIGRALMTNPLILLMDEPTEGLAPQIVAEVGRIIGQLRELGLSIVLVEQHTNFALRLADDVVIISTGEIVARGTAADLIQDSSLLNNHLGVH</sequence>
<dbReference type="EMBL" id="HG938353">
    <property type="protein sequence ID" value="CDN48859.1"/>
    <property type="molecule type" value="Genomic_DNA"/>
</dbReference>
<dbReference type="PANTHER" id="PTHR43820">
    <property type="entry name" value="HIGH-AFFINITY BRANCHED-CHAIN AMINO ACID TRANSPORT ATP-BINDING PROTEIN LIVF"/>
    <property type="match status" value="1"/>
</dbReference>
<comment type="similarity">
    <text evidence="1">Belongs to the ABC transporter superfamily.</text>
</comment>
<dbReference type="RefSeq" id="WP_038588666.1">
    <property type="nucleotide sequence ID" value="NZ_HG938353.1"/>
</dbReference>
<dbReference type="SUPFAM" id="SSF52540">
    <property type="entry name" value="P-loop containing nucleoside triphosphate hydrolases"/>
    <property type="match status" value="1"/>
</dbReference>
<evidence type="ECO:0000256" key="5">
    <source>
        <dbReference type="ARBA" id="ARBA00022970"/>
    </source>
</evidence>
<evidence type="ECO:0000256" key="1">
    <source>
        <dbReference type="ARBA" id="ARBA00005417"/>
    </source>
</evidence>